<keyword evidence="7" id="KW-0238">DNA-binding</keyword>
<evidence type="ECO:0000256" key="6">
    <source>
        <dbReference type="ARBA" id="ARBA00022840"/>
    </source>
</evidence>
<dbReference type="InterPro" id="IPR002464">
    <property type="entry name" value="DNA/RNA_helicase_DEAH_CS"/>
</dbReference>
<dbReference type="FunFam" id="3.40.50.300:FF:001334">
    <property type="entry name" value="ATP-dependent DNA helicase Q-like 5"/>
    <property type="match status" value="1"/>
</dbReference>
<dbReference type="GO" id="GO:0016787">
    <property type="term" value="F:hydrolase activity"/>
    <property type="evidence" value="ECO:0007669"/>
    <property type="project" value="UniProtKB-KW"/>
</dbReference>
<dbReference type="PANTHER" id="PTHR13710:SF108">
    <property type="entry name" value="ATP-DEPENDENT DNA HELICASE Q4"/>
    <property type="match status" value="1"/>
</dbReference>
<evidence type="ECO:0000259" key="15">
    <source>
        <dbReference type="PROSITE" id="PS51194"/>
    </source>
</evidence>
<organism evidence="16 17">
    <name type="scientific">Trapa natans</name>
    <name type="common">Water chestnut</name>
    <dbReference type="NCBI Taxonomy" id="22666"/>
    <lineage>
        <taxon>Eukaryota</taxon>
        <taxon>Viridiplantae</taxon>
        <taxon>Streptophyta</taxon>
        <taxon>Embryophyta</taxon>
        <taxon>Tracheophyta</taxon>
        <taxon>Spermatophyta</taxon>
        <taxon>Magnoliopsida</taxon>
        <taxon>eudicotyledons</taxon>
        <taxon>Gunneridae</taxon>
        <taxon>Pentapetalae</taxon>
        <taxon>rosids</taxon>
        <taxon>malvids</taxon>
        <taxon>Myrtales</taxon>
        <taxon>Lythraceae</taxon>
        <taxon>Trapa</taxon>
    </lineage>
</organism>
<dbReference type="EMBL" id="JAXQNO010000013">
    <property type="protein sequence ID" value="KAK4785620.1"/>
    <property type="molecule type" value="Genomic_DNA"/>
</dbReference>
<evidence type="ECO:0000256" key="3">
    <source>
        <dbReference type="ARBA" id="ARBA00022741"/>
    </source>
</evidence>
<dbReference type="SUPFAM" id="SSF52540">
    <property type="entry name" value="P-loop containing nucleoside triphosphate hydrolases"/>
    <property type="match status" value="1"/>
</dbReference>
<comment type="similarity">
    <text evidence="2">Belongs to the helicase family. RecQ subfamily.</text>
</comment>
<dbReference type="GO" id="GO:0009378">
    <property type="term" value="F:four-way junction helicase activity"/>
    <property type="evidence" value="ECO:0007669"/>
    <property type="project" value="TreeGrafter"/>
</dbReference>
<gene>
    <name evidence="16" type="ORF">SAY86_002309</name>
</gene>
<dbReference type="NCBIfam" id="TIGR00614">
    <property type="entry name" value="recQ_fam"/>
    <property type="match status" value="1"/>
</dbReference>
<dbReference type="InterPro" id="IPR014001">
    <property type="entry name" value="Helicase_ATP-bd"/>
</dbReference>
<evidence type="ECO:0000256" key="12">
    <source>
        <dbReference type="ARBA" id="ARBA00049360"/>
    </source>
</evidence>
<name>A0AAN7LQS9_TRANT</name>
<dbReference type="CDD" id="cd18794">
    <property type="entry name" value="SF2_C_RecQ"/>
    <property type="match status" value="1"/>
</dbReference>
<dbReference type="GO" id="GO:0005524">
    <property type="term" value="F:ATP binding"/>
    <property type="evidence" value="ECO:0007669"/>
    <property type="project" value="UniProtKB-KW"/>
</dbReference>
<comment type="catalytic activity">
    <reaction evidence="10">
        <text>Couples ATP hydrolysis with the unwinding of duplex DNA by translocating in the 3'-5' direction.</text>
        <dbReference type="EC" id="5.6.2.4"/>
    </reaction>
</comment>
<evidence type="ECO:0000313" key="17">
    <source>
        <dbReference type="Proteomes" id="UP001346149"/>
    </source>
</evidence>
<comment type="catalytic activity">
    <reaction evidence="12">
        <text>ATP + H2O = ADP + phosphate + H(+)</text>
        <dbReference type="Rhea" id="RHEA:13065"/>
        <dbReference type="ChEBI" id="CHEBI:15377"/>
        <dbReference type="ChEBI" id="CHEBI:15378"/>
        <dbReference type="ChEBI" id="CHEBI:30616"/>
        <dbReference type="ChEBI" id="CHEBI:43474"/>
        <dbReference type="ChEBI" id="CHEBI:456216"/>
    </reaction>
</comment>
<keyword evidence="8" id="KW-0413">Isomerase</keyword>
<comment type="caution">
    <text evidence="16">The sequence shown here is derived from an EMBL/GenBank/DDBJ whole genome shotgun (WGS) entry which is preliminary data.</text>
</comment>
<dbReference type="SMART" id="SM00487">
    <property type="entry name" value="DEXDc"/>
    <property type="match status" value="1"/>
</dbReference>
<keyword evidence="3" id="KW-0547">Nucleotide-binding</keyword>
<evidence type="ECO:0000256" key="2">
    <source>
        <dbReference type="ARBA" id="ARBA00005446"/>
    </source>
</evidence>
<dbReference type="GO" id="GO:0005634">
    <property type="term" value="C:nucleus"/>
    <property type="evidence" value="ECO:0007669"/>
    <property type="project" value="UniProtKB-SubCell"/>
</dbReference>
<dbReference type="GO" id="GO:0000724">
    <property type="term" value="P:double-strand break repair via homologous recombination"/>
    <property type="evidence" value="ECO:0007669"/>
    <property type="project" value="TreeGrafter"/>
</dbReference>
<dbReference type="EC" id="5.6.2.4" evidence="11"/>
<dbReference type="PROSITE" id="PS51192">
    <property type="entry name" value="HELICASE_ATP_BIND_1"/>
    <property type="match status" value="1"/>
</dbReference>
<evidence type="ECO:0000256" key="5">
    <source>
        <dbReference type="ARBA" id="ARBA00022806"/>
    </source>
</evidence>
<dbReference type="Pfam" id="PF00270">
    <property type="entry name" value="DEAD"/>
    <property type="match status" value="1"/>
</dbReference>
<dbReference type="GO" id="GO:0005694">
    <property type="term" value="C:chromosome"/>
    <property type="evidence" value="ECO:0007669"/>
    <property type="project" value="TreeGrafter"/>
</dbReference>
<evidence type="ECO:0000256" key="10">
    <source>
        <dbReference type="ARBA" id="ARBA00034617"/>
    </source>
</evidence>
<dbReference type="Proteomes" id="UP001346149">
    <property type="component" value="Unassembled WGS sequence"/>
</dbReference>
<dbReference type="PANTHER" id="PTHR13710">
    <property type="entry name" value="DNA HELICASE RECQ FAMILY MEMBER"/>
    <property type="match status" value="1"/>
</dbReference>
<keyword evidence="4" id="KW-0378">Hydrolase</keyword>
<dbReference type="InterPro" id="IPR001650">
    <property type="entry name" value="Helicase_C-like"/>
</dbReference>
<evidence type="ECO:0000256" key="7">
    <source>
        <dbReference type="ARBA" id="ARBA00023125"/>
    </source>
</evidence>
<dbReference type="AlphaFoldDB" id="A0AAN7LQS9"/>
<dbReference type="InterPro" id="IPR027417">
    <property type="entry name" value="P-loop_NTPase"/>
</dbReference>
<feature type="domain" description="Helicase C-terminal" evidence="15">
    <location>
        <begin position="508"/>
        <end position="664"/>
    </location>
</feature>
<dbReference type="InterPro" id="IPR011545">
    <property type="entry name" value="DEAD/DEAH_box_helicase_dom"/>
</dbReference>
<dbReference type="GO" id="GO:0003677">
    <property type="term" value="F:DNA binding"/>
    <property type="evidence" value="ECO:0007669"/>
    <property type="project" value="UniProtKB-KW"/>
</dbReference>
<dbReference type="GO" id="GO:0043138">
    <property type="term" value="F:3'-5' DNA helicase activity"/>
    <property type="evidence" value="ECO:0007669"/>
    <property type="project" value="UniProtKB-EC"/>
</dbReference>
<keyword evidence="5" id="KW-0347">Helicase</keyword>
<feature type="region of interest" description="Disordered" evidence="13">
    <location>
        <begin position="1"/>
        <end position="90"/>
    </location>
</feature>
<dbReference type="PROSITE" id="PS51194">
    <property type="entry name" value="HELICASE_CTER"/>
    <property type="match status" value="1"/>
</dbReference>
<accession>A0AAN7LQS9</accession>
<evidence type="ECO:0000313" key="16">
    <source>
        <dbReference type="EMBL" id="KAK4785620.1"/>
    </source>
</evidence>
<dbReference type="FunFam" id="3.40.50.300:FF:000772">
    <property type="entry name" value="ATP-dependent DNA helicase Q4"/>
    <property type="match status" value="1"/>
</dbReference>
<dbReference type="Pfam" id="PF00271">
    <property type="entry name" value="Helicase_C"/>
    <property type="match status" value="1"/>
</dbReference>
<keyword evidence="6" id="KW-0067">ATP-binding</keyword>
<evidence type="ECO:0000256" key="13">
    <source>
        <dbReference type="SAM" id="MobiDB-lite"/>
    </source>
</evidence>
<feature type="domain" description="Helicase ATP-binding" evidence="14">
    <location>
        <begin position="317"/>
        <end position="487"/>
    </location>
</feature>
<dbReference type="GO" id="GO:0005737">
    <property type="term" value="C:cytoplasm"/>
    <property type="evidence" value="ECO:0007669"/>
    <property type="project" value="TreeGrafter"/>
</dbReference>
<feature type="compositionally biased region" description="Pro residues" evidence="13">
    <location>
        <begin position="72"/>
        <end position="86"/>
    </location>
</feature>
<dbReference type="PROSITE" id="PS00690">
    <property type="entry name" value="DEAH_ATP_HELICASE"/>
    <property type="match status" value="1"/>
</dbReference>
<evidence type="ECO:0000256" key="9">
    <source>
        <dbReference type="ARBA" id="ARBA00023242"/>
    </source>
</evidence>
<dbReference type="InterPro" id="IPR004589">
    <property type="entry name" value="DNA_helicase_ATP-dep_RecQ"/>
</dbReference>
<evidence type="ECO:0000256" key="1">
    <source>
        <dbReference type="ARBA" id="ARBA00004123"/>
    </source>
</evidence>
<protein>
    <recommendedName>
        <fullName evidence="11">DNA 3'-5' helicase</fullName>
        <ecNumber evidence="11">5.6.2.4</ecNumber>
    </recommendedName>
</protein>
<evidence type="ECO:0000256" key="8">
    <source>
        <dbReference type="ARBA" id="ARBA00023235"/>
    </source>
</evidence>
<keyword evidence="9" id="KW-0539">Nucleus</keyword>
<evidence type="ECO:0000256" key="11">
    <source>
        <dbReference type="ARBA" id="ARBA00034808"/>
    </source>
</evidence>
<evidence type="ECO:0000259" key="14">
    <source>
        <dbReference type="PROSITE" id="PS51192"/>
    </source>
</evidence>
<proteinExistence type="inferred from homology"/>
<feature type="compositionally biased region" description="Pro residues" evidence="13">
    <location>
        <begin position="19"/>
        <end position="43"/>
    </location>
</feature>
<reference evidence="16 17" key="1">
    <citation type="journal article" date="2023" name="Hortic Res">
        <title>Pangenome of water caltrop reveals structural variations and asymmetric subgenome divergence after allopolyploidization.</title>
        <authorList>
            <person name="Zhang X."/>
            <person name="Chen Y."/>
            <person name="Wang L."/>
            <person name="Yuan Y."/>
            <person name="Fang M."/>
            <person name="Shi L."/>
            <person name="Lu R."/>
            <person name="Comes H.P."/>
            <person name="Ma Y."/>
            <person name="Chen Y."/>
            <person name="Huang G."/>
            <person name="Zhou Y."/>
            <person name="Zheng Z."/>
            <person name="Qiu Y."/>
        </authorList>
    </citation>
    <scope>NUCLEOTIDE SEQUENCE [LARGE SCALE GENOMIC DNA]</scope>
    <source>
        <strain evidence="16">F231</strain>
    </source>
</reference>
<dbReference type="SMART" id="SM00490">
    <property type="entry name" value="HELICc"/>
    <property type="match status" value="1"/>
</dbReference>
<dbReference type="Gene3D" id="3.40.50.300">
    <property type="entry name" value="P-loop containing nucleotide triphosphate hydrolases"/>
    <property type="match status" value="2"/>
</dbReference>
<evidence type="ECO:0000256" key="4">
    <source>
        <dbReference type="ARBA" id="ARBA00022801"/>
    </source>
</evidence>
<comment type="subcellular location">
    <subcellularLocation>
        <location evidence="1">Nucleus</location>
    </subcellularLocation>
</comment>
<sequence length="944" mass="104787">MDSDSDSDGSHVSATPPRDLSPPLQPPSQPLISPPLPIPPPRPTILASKSKFRVRASSPRPKAAARKSSRAKPPPPPPPPSPPPSVISPLSTSSFRIRRQSNDAELTASLDSAPVLRAGQFSKLSLSFSKIRRSSIEFETDKDSIGANRSVLEAKDELHERVSVASSSLGSKPAIDSRKQMNLIRAHVPIEPVKLKKSGKNEGNFVRLNLNKRRFMNKSGKGKSTYKFSGYRKFSRRTKRKLNSQGEVNNEGICEEDGLIVEIMEQNQKQQKNERPDLEMKEALSAVRNEASEKNLEKLLKLVYGHESFRDGQLEAIGSLVNGQSVMLVLATGAGKSLCYQIPAMILPGLTLVVSPLVALMIDQLKQLPSVIPGGLLCSSQSMHQTSETLRLLQEGSIKVLFISPERLLNEDFLSLFSSGLQVSLVVVDEAHCVSEWSHNFRPSFMRLRASLLHARLRVSHILAMTATATRATLSSVMSALEIPATNLILKAHLRNNLLLSVSLSQNKMKDLLMLLKSPPFNKIQSIIVYCKFQSETDVVSRYLRDNNISAKSYHSSIPANDRSRTQDLFCSNKIRVVVATVAFGMGLDKPDVGAVIHYSMPNSLEGFVQEIGRAGRDGRVSYCHLLYDDTTYFKLRSLMHSDGVDEYAVSKFLSKVFNNESHGKFCSILKDSASCKYDMKEEVILTILTHLELGQVQYLQLLPQLNVTCSLNFHQTPPSLLADKDTIVAAILRKSEIKQGQYMFDIPTVANSIRITTAELSSQLEHLKLKGEITYDTKDMAYCYTIVEAPQDICSLASHLTKWLSEVESCKVHKLDAMYDAATFALNKCQKELGCDGSQHTACLQKKIMDYFNNESPSNISNKMSVISPFLRADIKVFLQSNSQAKFTPRAIARILHGISSPAYPSTAWAKSHFWGRYSQVDFQVLMEAAKAELMSSFRKEAP</sequence>
<keyword evidence="17" id="KW-1185">Reference proteome</keyword>